<feature type="coiled-coil region" evidence="2">
    <location>
        <begin position="118"/>
        <end position="152"/>
    </location>
</feature>
<evidence type="ECO:0000256" key="1">
    <source>
        <dbReference type="ARBA" id="ARBA00023054"/>
    </source>
</evidence>
<dbReference type="Pfam" id="PF11300">
    <property type="entry name" value="DUF3102"/>
    <property type="match status" value="1"/>
</dbReference>
<comment type="caution">
    <text evidence="3">The sequence shown here is derived from an EMBL/GenBank/DDBJ whole genome shotgun (WGS) entry which is preliminary data.</text>
</comment>
<dbReference type="InterPro" id="IPR021451">
    <property type="entry name" value="DUF3102"/>
</dbReference>
<proteinExistence type="predicted"/>
<accession>A0ABW5RCK8</accession>
<organism evidence="3 4">
    <name type="scientific">Marinicrinis sediminis</name>
    <dbReference type="NCBI Taxonomy" id="1652465"/>
    <lineage>
        <taxon>Bacteria</taxon>
        <taxon>Bacillati</taxon>
        <taxon>Bacillota</taxon>
        <taxon>Bacilli</taxon>
        <taxon>Bacillales</taxon>
        <taxon>Paenibacillaceae</taxon>
    </lineage>
</organism>
<reference evidence="4" key="1">
    <citation type="journal article" date="2019" name="Int. J. Syst. Evol. Microbiol.">
        <title>The Global Catalogue of Microorganisms (GCM) 10K type strain sequencing project: providing services to taxonomists for standard genome sequencing and annotation.</title>
        <authorList>
            <consortium name="The Broad Institute Genomics Platform"/>
            <consortium name="The Broad Institute Genome Sequencing Center for Infectious Disease"/>
            <person name="Wu L."/>
            <person name="Ma J."/>
        </authorList>
    </citation>
    <scope>NUCLEOTIDE SEQUENCE [LARGE SCALE GENOMIC DNA]</scope>
    <source>
        <strain evidence="4">KCTC 33676</strain>
    </source>
</reference>
<evidence type="ECO:0000313" key="3">
    <source>
        <dbReference type="EMBL" id="MFD2672790.1"/>
    </source>
</evidence>
<gene>
    <name evidence="3" type="ORF">ACFSUC_14575</name>
</gene>
<evidence type="ECO:0000313" key="4">
    <source>
        <dbReference type="Proteomes" id="UP001597497"/>
    </source>
</evidence>
<dbReference type="RefSeq" id="WP_379930352.1">
    <property type="nucleotide sequence ID" value="NZ_JBHUMM010000043.1"/>
</dbReference>
<name>A0ABW5RCK8_9BACL</name>
<sequence>MKIVALSSDLDVVTAEINAYKRIAGESIFEIGRRLKHVKENDLTHVDFGDWAESIGFNKSHVHRYIQAFEQFSESPTSANLPSSKILEMLSLPSDVDRESFVSTSHTIPSTGAAKTVDEMTVRELREVKKALKEAEERAEKAEVRESDKLRRYVKKYGDIDDPTFRIDNSTEVNGAAMSFSEDVRNLLQTYYHLTLYLAEFTTINRYSLDEYKSAVAGLKEFITALERNLSFSETEEAVIIDIH</sequence>
<keyword evidence="4" id="KW-1185">Reference proteome</keyword>
<protein>
    <submittedName>
        <fullName evidence="3">DUF3102 domain-containing protein</fullName>
    </submittedName>
</protein>
<dbReference type="EMBL" id="JBHUMM010000043">
    <property type="protein sequence ID" value="MFD2672790.1"/>
    <property type="molecule type" value="Genomic_DNA"/>
</dbReference>
<dbReference type="InterPro" id="IPR000533">
    <property type="entry name" value="Tropomyosin"/>
</dbReference>
<keyword evidence="1 2" id="KW-0175">Coiled coil</keyword>
<evidence type="ECO:0000256" key="2">
    <source>
        <dbReference type="SAM" id="Coils"/>
    </source>
</evidence>
<dbReference type="Proteomes" id="UP001597497">
    <property type="component" value="Unassembled WGS sequence"/>
</dbReference>
<dbReference type="PROSITE" id="PS00326">
    <property type="entry name" value="TROPOMYOSIN"/>
    <property type="match status" value="1"/>
</dbReference>